<dbReference type="GO" id="GO:0008240">
    <property type="term" value="F:tripeptidyl-peptidase activity"/>
    <property type="evidence" value="ECO:0007669"/>
    <property type="project" value="TreeGrafter"/>
</dbReference>
<dbReference type="InterPro" id="IPR030400">
    <property type="entry name" value="Sedolisin_dom"/>
</dbReference>
<dbReference type="EMBL" id="JAUSZV010000006">
    <property type="protein sequence ID" value="MDQ0913652.1"/>
    <property type="molecule type" value="Genomic_DNA"/>
</dbReference>
<dbReference type="InterPro" id="IPR050819">
    <property type="entry name" value="Tripeptidyl-peptidase_I"/>
</dbReference>
<comment type="caution">
    <text evidence="3">The sequence shown here is derived from an EMBL/GenBank/DDBJ whole genome shotgun (WGS) entry which is preliminary data.</text>
</comment>
<reference evidence="3" key="1">
    <citation type="submission" date="2023-07" db="EMBL/GenBank/DDBJ databases">
        <title>Comparative genomics of wheat-associated soil bacteria to identify genetic determinants of phenazine resistance.</title>
        <authorList>
            <person name="Mouncey N."/>
        </authorList>
    </citation>
    <scope>NUCLEOTIDE SEQUENCE</scope>
    <source>
        <strain evidence="3">V4I22</strain>
    </source>
</reference>
<proteinExistence type="predicted"/>
<evidence type="ECO:0000259" key="2">
    <source>
        <dbReference type="PROSITE" id="PS51695"/>
    </source>
</evidence>
<dbReference type="Gene3D" id="2.60.120.200">
    <property type="match status" value="1"/>
</dbReference>
<dbReference type="Proteomes" id="UP001234216">
    <property type="component" value="Unassembled WGS sequence"/>
</dbReference>
<dbReference type="Gene3D" id="3.40.50.200">
    <property type="entry name" value="Peptidase S8/S53 domain"/>
    <property type="match status" value="1"/>
</dbReference>
<dbReference type="InterPro" id="IPR008969">
    <property type="entry name" value="CarboxyPept-like_regulatory"/>
</dbReference>
<dbReference type="NCBIfam" id="NF038128">
    <property type="entry name" value="choice_anch_J"/>
    <property type="match status" value="1"/>
</dbReference>
<dbReference type="PANTHER" id="PTHR14218">
    <property type="entry name" value="PROTEASE S8 TRIPEPTIDYL PEPTIDASE I CLN2"/>
    <property type="match status" value="1"/>
</dbReference>
<dbReference type="GO" id="GO:0006508">
    <property type="term" value="P:proteolysis"/>
    <property type="evidence" value="ECO:0007669"/>
    <property type="project" value="InterPro"/>
</dbReference>
<dbReference type="SUPFAM" id="SSF52743">
    <property type="entry name" value="Subtilisin-like"/>
    <property type="match status" value="1"/>
</dbReference>
<dbReference type="PANTHER" id="PTHR14218:SF15">
    <property type="entry name" value="TRIPEPTIDYL-PEPTIDASE 1"/>
    <property type="match status" value="1"/>
</dbReference>
<accession>A0AAW8FU15</accession>
<name>A0AAW8FU15_9ACTN</name>
<evidence type="ECO:0000313" key="4">
    <source>
        <dbReference type="Proteomes" id="UP001234216"/>
    </source>
</evidence>
<dbReference type="CDD" id="cd04056">
    <property type="entry name" value="Peptidases_S53"/>
    <property type="match status" value="1"/>
</dbReference>
<feature type="signal peptide" evidence="1">
    <location>
        <begin position="1"/>
        <end position="31"/>
    </location>
</feature>
<dbReference type="Pfam" id="PF13620">
    <property type="entry name" value="CarboxypepD_reg"/>
    <property type="match status" value="2"/>
</dbReference>
<dbReference type="SUPFAM" id="SSF49899">
    <property type="entry name" value="Concanavalin A-like lectins/glucanases"/>
    <property type="match status" value="1"/>
</dbReference>
<keyword evidence="1" id="KW-0732">Signal</keyword>
<evidence type="ECO:0000256" key="1">
    <source>
        <dbReference type="SAM" id="SignalP"/>
    </source>
</evidence>
<dbReference type="GO" id="GO:0004252">
    <property type="term" value="F:serine-type endopeptidase activity"/>
    <property type="evidence" value="ECO:0007669"/>
    <property type="project" value="InterPro"/>
</dbReference>
<evidence type="ECO:0000313" key="3">
    <source>
        <dbReference type="EMBL" id="MDQ0913652.1"/>
    </source>
</evidence>
<dbReference type="AlphaFoldDB" id="A0AAW8FU15"/>
<dbReference type="InterPro" id="IPR013320">
    <property type="entry name" value="ConA-like_dom_sf"/>
</dbReference>
<gene>
    <name evidence="3" type="ORF">QFZ22_009724</name>
</gene>
<dbReference type="InterPro" id="IPR036852">
    <property type="entry name" value="Peptidase_S8/S53_dom_sf"/>
</dbReference>
<feature type="domain" description="Peptidase S53" evidence="2">
    <location>
        <begin position="90"/>
        <end position="422"/>
    </location>
</feature>
<dbReference type="SUPFAM" id="SSF49464">
    <property type="entry name" value="Carboxypeptidase regulatory domain-like"/>
    <property type="match status" value="2"/>
</dbReference>
<dbReference type="PROSITE" id="PS51695">
    <property type="entry name" value="SEDOLISIN"/>
    <property type="match status" value="1"/>
</dbReference>
<dbReference type="Gene3D" id="2.60.40.1120">
    <property type="entry name" value="Carboxypeptidase-like, regulatory domain"/>
    <property type="match status" value="3"/>
</dbReference>
<protein>
    <recommendedName>
        <fullName evidence="2">Peptidase S53 domain-containing protein</fullName>
    </recommendedName>
</protein>
<feature type="chain" id="PRO_5043712367" description="Peptidase S53 domain-containing protein" evidence="1">
    <location>
        <begin position="32"/>
        <end position="860"/>
    </location>
</feature>
<organism evidence="3 4">
    <name type="scientific">Streptomyces canus</name>
    <dbReference type="NCBI Taxonomy" id="58343"/>
    <lineage>
        <taxon>Bacteria</taxon>
        <taxon>Bacillati</taxon>
        <taxon>Actinomycetota</taxon>
        <taxon>Actinomycetes</taxon>
        <taxon>Kitasatosporales</taxon>
        <taxon>Streptomycetaceae</taxon>
        <taxon>Streptomyces</taxon>
        <taxon>Streptomyces aurantiacus group</taxon>
    </lineage>
</organism>
<sequence length="860" mass="88606">MFPAFRTFHRGAAILGVATLALLGVQPLAQAAPPPVAQATTGTVQDASDAEPDLAPVCGTPAKGHATCYAMRATDQPARMRLSASEVPAGLGPQDIQSAYSLPADGGAGQTIAIVDAYDNPNAEADLAVYRAQYGLPPCTTANGCFRKVDQRGGTNYPLPSNAWAGEIALDLDMVSAAAPNADILLVETDNDGLENLAAGVDEAVALGAKYVSNSYGRTGDDPTDLATYGSSYDHPGVAVVAASGDNKYGVSFPATLPSVTAVGGTTLTADPASARGWSETVWARDSYGPGSGCASHQTKPDFQQDTGCAGRSVADVSAVADNVAVYLTYGSQGTGWQRYGGTSVATPVIASVYALAGPPRPGTSPNSYPYAAHGGGLNDITTGSNGTCSVAYLCNAATGYDGPTGLGTPAGLAAFRSGPHGTLSGTVKDAATGKPVAHATVGSGLDVATTDAQGAYTLDLPAGAVDALTVKAFGYTTTTPVTLDIADGQTLTRDFRLSPIPRERVHGTVKDGSGHGWPLYARLAVSGSPEAPVWTDPVTGAYEMSLPKGSDYTLNVTAALPGYESLARPVTVHNKAVTANVALTADPDTATAIGYRLERADRAEAFESTATAPQGWSVVNAAGTDNGWEFDDPTQRGNSTGGDGAFAVVESDNGPIGPHQDSQLISPAYDLSAAQSAQLTFKTAYLANPTQQHMTVDASTDDGATWENVWTGPKVSDSAQHLTVPVSLRQFAGHNAVRLRFHFVANWGYFWALDDVNVQTRVLVATPGGLTVGTVRDGTSGAGLVGATVSDTADPDESTLTTATPEDPAVRDGFYTVFSAKPGPHVLQVTASGYAELRRRTTVRPDRVRRMDLALEPDA</sequence>